<evidence type="ECO:0000313" key="7">
    <source>
        <dbReference type="EMBL" id="TCL38652.1"/>
    </source>
</evidence>
<keyword evidence="7" id="KW-0456">Lyase</keyword>
<evidence type="ECO:0000256" key="4">
    <source>
        <dbReference type="ARBA" id="ARBA00050776"/>
    </source>
</evidence>
<protein>
    <submittedName>
        <fullName evidence="7">Selenocysteine lyase/cysteine desulfurase</fullName>
    </submittedName>
</protein>
<accession>A0A4R1Q3R3</accession>
<evidence type="ECO:0000259" key="6">
    <source>
        <dbReference type="Pfam" id="PF00266"/>
    </source>
</evidence>
<sequence length="454" mass="50620">MKRYSHFREMVVGVNTRVPLESGEYVTAINFDNAATTPPFCSVMQAIMEFAPWYSSVHRGKGHKSVFSSELYEESRQVIKQFVGADQTKEVIFTKNTTESINILAYLLQGDAKKQVVLSTDMEHLANDLPWREHFTIDYVKIKEDGQLSLTDLKEKLIKYQGKVKLVTVTGASNVTGYINPVYKIAELAHKYGAQILVDGAQLVPHAPFDMKPSNAADHIDYLVFSGHKLYAPFGAGVLIGPLEDFAAGNPVYKGGGAVGLVSHDFVEWDNPPNRYEAGTPNMMGVVAMTAAIQTLQSINCGVVHEYEKNLIDYAIKGLQCIPDIQLFCCADGNEERVSLVSFAVDGLYHSIVAAILAQEAGIAARSGLFCAHPYVEKLLKMSDKELAHYHENVDVLVPGLVRISFGLYNTREEIDVMLDLLTRVSRNKNYYKNKYKNEARNGGEEQTHFLWFC</sequence>
<dbReference type="InterPro" id="IPR020578">
    <property type="entry name" value="Aminotrans_V_PyrdxlP_BS"/>
</dbReference>
<dbReference type="PROSITE" id="PS00595">
    <property type="entry name" value="AA_TRANSFER_CLASS_5"/>
    <property type="match status" value="1"/>
</dbReference>
<comment type="caution">
    <text evidence="7">The sequence shown here is derived from an EMBL/GenBank/DDBJ whole genome shotgun (WGS) entry which is preliminary data.</text>
</comment>
<dbReference type="InterPro" id="IPR015422">
    <property type="entry name" value="PyrdxlP-dep_Trfase_small"/>
</dbReference>
<dbReference type="Gene3D" id="3.40.640.10">
    <property type="entry name" value="Type I PLP-dependent aspartate aminotransferase-like (Major domain)"/>
    <property type="match status" value="1"/>
</dbReference>
<dbReference type="OrthoDB" id="9804366at2"/>
<dbReference type="Proteomes" id="UP000295063">
    <property type="component" value="Unassembled WGS sequence"/>
</dbReference>
<dbReference type="GO" id="GO:0016829">
    <property type="term" value="F:lyase activity"/>
    <property type="evidence" value="ECO:0007669"/>
    <property type="project" value="UniProtKB-KW"/>
</dbReference>
<evidence type="ECO:0000256" key="3">
    <source>
        <dbReference type="ARBA" id="ARBA00022898"/>
    </source>
</evidence>
<evidence type="ECO:0000313" key="8">
    <source>
        <dbReference type="Proteomes" id="UP000295063"/>
    </source>
</evidence>
<dbReference type="Gene3D" id="3.90.1150.10">
    <property type="entry name" value="Aspartate Aminotransferase, domain 1"/>
    <property type="match status" value="1"/>
</dbReference>
<comment type="cofactor">
    <cofactor evidence="1 5">
        <name>pyridoxal 5'-phosphate</name>
        <dbReference type="ChEBI" id="CHEBI:597326"/>
    </cofactor>
</comment>
<dbReference type="InterPro" id="IPR015424">
    <property type="entry name" value="PyrdxlP-dep_Trfase"/>
</dbReference>
<comment type="catalytic activity">
    <reaction evidence="4">
        <text>(sulfur carrier)-H + L-cysteine = (sulfur carrier)-SH + L-alanine</text>
        <dbReference type="Rhea" id="RHEA:43892"/>
        <dbReference type="Rhea" id="RHEA-COMP:14737"/>
        <dbReference type="Rhea" id="RHEA-COMP:14739"/>
        <dbReference type="ChEBI" id="CHEBI:29917"/>
        <dbReference type="ChEBI" id="CHEBI:35235"/>
        <dbReference type="ChEBI" id="CHEBI:57972"/>
        <dbReference type="ChEBI" id="CHEBI:64428"/>
        <dbReference type="EC" id="2.8.1.7"/>
    </reaction>
</comment>
<dbReference type="EMBL" id="SLUI01000003">
    <property type="protein sequence ID" value="TCL38652.1"/>
    <property type="molecule type" value="Genomic_DNA"/>
</dbReference>
<reference evidence="7 8" key="1">
    <citation type="submission" date="2019-03" db="EMBL/GenBank/DDBJ databases">
        <title>Genomic Encyclopedia of Type Strains, Phase IV (KMG-IV): sequencing the most valuable type-strain genomes for metagenomic binning, comparative biology and taxonomic classification.</title>
        <authorList>
            <person name="Goeker M."/>
        </authorList>
    </citation>
    <scope>NUCLEOTIDE SEQUENCE [LARGE SCALE GENOMIC DNA]</scope>
    <source>
        <strain evidence="7 8">DSM 15969</strain>
    </source>
</reference>
<dbReference type="AlphaFoldDB" id="A0A4R1Q3R3"/>
<keyword evidence="8" id="KW-1185">Reference proteome</keyword>
<organism evidence="7 8">
    <name type="scientific">Anaerospora hongkongensis</name>
    <dbReference type="NCBI Taxonomy" id="244830"/>
    <lineage>
        <taxon>Bacteria</taxon>
        <taxon>Bacillati</taxon>
        <taxon>Bacillota</taxon>
        <taxon>Negativicutes</taxon>
        <taxon>Selenomonadales</taxon>
        <taxon>Sporomusaceae</taxon>
        <taxon>Anaerospora</taxon>
    </lineage>
</organism>
<evidence type="ECO:0000256" key="5">
    <source>
        <dbReference type="RuleBase" id="RU004504"/>
    </source>
</evidence>
<feature type="domain" description="Aminotransferase class V" evidence="6">
    <location>
        <begin position="29"/>
        <end position="417"/>
    </location>
</feature>
<dbReference type="InterPro" id="IPR015421">
    <property type="entry name" value="PyrdxlP-dep_Trfase_major"/>
</dbReference>
<dbReference type="SUPFAM" id="SSF53383">
    <property type="entry name" value="PLP-dependent transferases"/>
    <property type="match status" value="1"/>
</dbReference>
<keyword evidence="3" id="KW-0663">Pyridoxal phosphate</keyword>
<dbReference type="PANTHER" id="PTHR43586:SF8">
    <property type="entry name" value="CYSTEINE DESULFURASE 1, CHLOROPLASTIC"/>
    <property type="match status" value="1"/>
</dbReference>
<dbReference type="InterPro" id="IPR000192">
    <property type="entry name" value="Aminotrans_V_dom"/>
</dbReference>
<dbReference type="RefSeq" id="WP_132076740.1">
    <property type="nucleotide sequence ID" value="NZ_SLUI01000003.1"/>
</dbReference>
<dbReference type="PANTHER" id="PTHR43586">
    <property type="entry name" value="CYSTEINE DESULFURASE"/>
    <property type="match status" value="1"/>
</dbReference>
<comment type="similarity">
    <text evidence="2">Belongs to the class-V pyridoxal-phosphate-dependent aminotransferase family. Csd subfamily.</text>
</comment>
<evidence type="ECO:0000256" key="1">
    <source>
        <dbReference type="ARBA" id="ARBA00001933"/>
    </source>
</evidence>
<gene>
    <name evidence="7" type="ORF">EV210_103126</name>
</gene>
<evidence type="ECO:0000256" key="2">
    <source>
        <dbReference type="ARBA" id="ARBA00010447"/>
    </source>
</evidence>
<proteinExistence type="inferred from homology"/>
<dbReference type="Pfam" id="PF00266">
    <property type="entry name" value="Aminotran_5"/>
    <property type="match status" value="1"/>
</dbReference>
<name>A0A4R1Q3R3_9FIRM</name>
<dbReference type="GO" id="GO:0031071">
    <property type="term" value="F:cysteine desulfurase activity"/>
    <property type="evidence" value="ECO:0007669"/>
    <property type="project" value="UniProtKB-EC"/>
</dbReference>